<dbReference type="InterPro" id="IPR052934">
    <property type="entry name" value="Methyl-DNA_Rec/Restrict_Enz"/>
</dbReference>
<sequence>MILSNLNELGIIANKKALEYKNQETILPENFKIEFTKLLNEKSSDQIIFQNYTAIVTTSKELKIILPNQWFYLASFFYQFLNAIWVYKQILSDLELSSDLIKQLRGNNISDEINSLINTKFSENQDREFFKKFLTDYNWWFGSKTIDRGDFFVSPVLKQANVINETSSYIASLAYFLSLSEKINNLLSLSHNKEEKTIKSNIIYYGAPGTGKSYKIDQEIQNLHPNFYERVTFHPEYDHTNFVGGYRPKSEKNERGEDIITYQFVPQTFTNIYERAWNDTENQYYLVIEEINRGNCAEIFGDIFQLLDRNSNYTVSPSTELKEHLEKVLTNQDGINKGLRLPSNLTIYATMNTSDQSLFPMDSAFKRRWDWEYIPICYDNIPENESFGYKVIIDDTLSFNWIDFLYNVNTIIKTNANLGMDKCIGNYFIKSETKEISLNDFINKAIFYLWNDVFKDEDNTDSIFEKATSYDDFFPINSNGKNLVLRIIEKLNITIENK</sequence>
<dbReference type="InterPro" id="IPR027417">
    <property type="entry name" value="P-loop_NTPase"/>
</dbReference>
<name>A0A246GL79_9FLAO</name>
<reference evidence="2 3" key="1">
    <citation type="journal article" date="2017" name="Infect. Genet. Evol.">
        <title>Comparative genome analysis of fish pathogen Flavobacterium columnare reveals extensive sequence diversity within the species.</title>
        <authorList>
            <person name="Kayansamruaj P."/>
            <person name="Dong H.T."/>
            <person name="Hirono I."/>
            <person name="Kondo H."/>
            <person name="Senapin S."/>
            <person name="Rodkhum C."/>
        </authorList>
    </citation>
    <scope>NUCLEOTIDE SEQUENCE [LARGE SCALE GENOMIC DNA]</scope>
    <source>
        <strain evidence="2 3">1215</strain>
    </source>
</reference>
<evidence type="ECO:0000313" key="2">
    <source>
        <dbReference type="EMBL" id="OWP85128.1"/>
    </source>
</evidence>
<dbReference type="Proteomes" id="UP000197768">
    <property type="component" value="Unassembled WGS sequence"/>
</dbReference>
<proteinExistence type="predicted"/>
<dbReference type="Pfam" id="PF07728">
    <property type="entry name" value="AAA_5"/>
    <property type="match status" value="1"/>
</dbReference>
<gene>
    <name evidence="2" type="ORF">BWK59_01790</name>
</gene>
<dbReference type="InterPro" id="IPR011704">
    <property type="entry name" value="ATPase_dyneun-rel_AAA"/>
</dbReference>
<dbReference type="Gene3D" id="3.40.50.300">
    <property type="entry name" value="P-loop containing nucleotide triphosphate hydrolases"/>
    <property type="match status" value="1"/>
</dbReference>
<dbReference type="PANTHER" id="PTHR37291">
    <property type="entry name" value="5-METHYLCYTOSINE-SPECIFIC RESTRICTION ENZYME B"/>
    <property type="match status" value="1"/>
</dbReference>
<evidence type="ECO:0000259" key="1">
    <source>
        <dbReference type="Pfam" id="PF07728"/>
    </source>
</evidence>
<accession>A0A246GL79</accession>
<organism evidence="2 3">
    <name type="scientific">Flavobacterium davisii</name>
    <dbReference type="NCBI Taxonomy" id="2906077"/>
    <lineage>
        <taxon>Bacteria</taxon>
        <taxon>Pseudomonadati</taxon>
        <taxon>Bacteroidota</taxon>
        <taxon>Flavobacteriia</taxon>
        <taxon>Flavobacteriales</taxon>
        <taxon>Flavobacteriaceae</taxon>
        <taxon>Flavobacterium</taxon>
    </lineage>
</organism>
<dbReference type="GO" id="GO:0005524">
    <property type="term" value="F:ATP binding"/>
    <property type="evidence" value="ECO:0007669"/>
    <property type="project" value="InterPro"/>
</dbReference>
<dbReference type="RefSeq" id="WP_088390464.1">
    <property type="nucleotide sequence ID" value="NZ_MTCZ01000007.1"/>
</dbReference>
<protein>
    <recommendedName>
        <fullName evidence="1">ATPase dynein-related AAA domain-containing protein</fullName>
    </recommendedName>
</protein>
<feature type="domain" description="ATPase dynein-related AAA" evidence="1">
    <location>
        <begin position="202"/>
        <end position="368"/>
    </location>
</feature>
<dbReference type="PANTHER" id="PTHR37291:SF1">
    <property type="entry name" value="TYPE IV METHYL-DIRECTED RESTRICTION ENZYME ECOKMCRB SUBUNIT"/>
    <property type="match status" value="1"/>
</dbReference>
<dbReference type="EMBL" id="MTCZ01000007">
    <property type="protein sequence ID" value="OWP85128.1"/>
    <property type="molecule type" value="Genomic_DNA"/>
</dbReference>
<dbReference type="GO" id="GO:0016887">
    <property type="term" value="F:ATP hydrolysis activity"/>
    <property type="evidence" value="ECO:0007669"/>
    <property type="project" value="InterPro"/>
</dbReference>
<dbReference type="SUPFAM" id="SSF52540">
    <property type="entry name" value="P-loop containing nucleoside triphosphate hydrolases"/>
    <property type="match status" value="1"/>
</dbReference>
<evidence type="ECO:0000313" key="3">
    <source>
        <dbReference type="Proteomes" id="UP000197768"/>
    </source>
</evidence>
<comment type="caution">
    <text evidence="2">The sequence shown here is derived from an EMBL/GenBank/DDBJ whole genome shotgun (WGS) entry which is preliminary data.</text>
</comment>
<dbReference type="AlphaFoldDB" id="A0A246GL79"/>